<reference evidence="5 6" key="1">
    <citation type="submission" date="2020-04" db="EMBL/GenBank/DDBJ databases">
        <title>Luteolibacter sp. G-1-1-1 isolated from soil.</title>
        <authorList>
            <person name="Dahal R.H."/>
        </authorList>
    </citation>
    <scope>NUCLEOTIDE SEQUENCE [LARGE SCALE GENOMIC DNA]</scope>
    <source>
        <strain evidence="5 6">G-1-1-1</strain>
    </source>
</reference>
<dbReference type="PANTHER" id="PTHR42915:SF1">
    <property type="entry name" value="PEPTIDOGLYCAN BETA-N-ACETYLMURAMIDASE NAMZ"/>
    <property type="match status" value="1"/>
</dbReference>
<dbReference type="Pfam" id="PF00144">
    <property type="entry name" value="Beta-lactamase"/>
    <property type="match status" value="1"/>
</dbReference>
<dbReference type="GO" id="GO:0033922">
    <property type="term" value="F:peptidoglycan beta-N-acetylmuramidase activity"/>
    <property type="evidence" value="ECO:0007669"/>
    <property type="project" value="InterPro"/>
</dbReference>
<keyword evidence="1" id="KW-0732">Signal</keyword>
<dbReference type="Gene3D" id="3.40.710.10">
    <property type="entry name" value="DD-peptidase/beta-lactamase superfamily"/>
    <property type="match status" value="1"/>
</dbReference>
<dbReference type="InterPro" id="IPR012338">
    <property type="entry name" value="Beta-lactam/transpept-like"/>
</dbReference>
<evidence type="ECO:0000259" key="3">
    <source>
        <dbReference type="Pfam" id="PF07075"/>
    </source>
</evidence>
<dbReference type="EMBL" id="CP051774">
    <property type="protein sequence ID" value="QJE97800.1"/>
    <property type="molecule type" value="Genomic_DNA"/>
</dbReference>
<name>A0A858RNS9_9BACT</name>
<dbReference type="Pfam" id="PF20732">
    <property type="entry name" value="NamZ_C"/>
    <property type="match status" value="1"/>
</dbReference>
<feature type="domain" description="Peptidoglycan beta-N-acetylmuramidase NamZ N-terminal" evidence="3">
    <location>
        <begin position="435"/>
        <end position="631"/>
    </location>
</feature>
<evidence type="ECO:0000256" key="1">
    <source>
        <dbReference type="SAM" id="SignalP"/>
    </source>
</evidence>
<dbReference type="Proteomes" id="UP000501812">
    <property type="component" value="Chromosome"/>
</dbReference>
<dbReference type="Gene3D" id="3.40.50.12170">
    <property type="entry name" value="Uncharacterised protein PF07075, DUF1343"/>
    <property type="match status" value="1"/>
</dbReference>
<dbReference type="Gene3D" id="3.90.1150.140">
    <property type="match status" value="1"/>
</dbReference>
<feature type="chain" id="PRO_5032964500" evidence="1">
    <location>
        <begin position="24"/>
        <end position="790"/>
    </location>
</feature>
<evidence type="ECO:0000313" key="5">
    <source>
        <dbReference type="EMBL" id="QJE97800.1"/>
    </source>
</evidence>
<dbReference type="InterPro" id="IPR048503">
    <property type="entry name" value="NamZ_C"/>
</dbReference>
<feature type="signal peptide" evidence="1">
    <location>
        <begin position="1"/>
        <end position="23"/>
    </location>
</feature>
<dbReference type="AlphaFoldDB" id="A0A858RNS9"/>
<dbReference type="KEGG" id="luo:HHL09_19105"/>
<gene>
    <name evidence="5" type="ORF">HHL09_19105</name>
</gene>
<evidence type="ECO:0000259" key="2">
    <source>
        <dbReference type="Pfam" id="PF00144"/>
    </source>
</evidence>
<dbReference type="PANTHER" id="PTHR42915">
    <property type="entry name" value="HYPOTHETICAL 460 KDA PROTEIN IN FEUA-SIGW INTERGENIC REGION [PRECURSOR]"/>
    <property type="match status" value="1"/>
</dbReference>
<protein>
    <submittedName>
        <fullName evidence="5">DUF1343 domain-containing protein</fullName>
    </submittedName>
</protein>
<dbReference type="SUPFAM" id="SSF56601">
    <property type="entry name" value="beta-lactamase/transpeptidase-like"/>
    <property type="match status" value="1"/>
</dbReference>
<evidence type="ECO:0000259" key="4">
    <source>
        <dbReference type="Pfam" id="PF20732"/>
    </source>
</evidence>
<proteinExistence type="predicted"/>
<dbReference type="InterPro" id="IPR048502">
    <property type="entry name" value="NamZ_N"/>
</dbReference>
<keyword evidence="6" id="KW-1185">Reference proteome</keyword>
<organism evidence="5 6">
    <name type="scientific">Luteolibacter luteus</name>
    <dbReference type="NCBI Taxonomy" id="2728835"/>
    <lineage>
        <taxon>Bacteria</taxon>
        <taxon>Pseudomonadati</taxon>
        <taxon>Verrucomicrobiota</taxon>
        <taxon>Verrucomicrobiia</taxon>
        <taxon>Verrucomicrobiales</taxon>
        <taxon>Verrucomicrobiaceae</taxon>
        <taxon>Luteolibacter</taxon>
    </lineage>
</organism>
<evidence type="ECO:0000313" key="6">
    <source>
        <dbReference type="Proteomes" id="UP000501812"/>
    </source>
</evidence>
<dbReference type="InterPro" id="IPR001466">
    <property type="entry name" value="Beta-lactam-related"/>
</dbReference>
<dbReference type="Pfam" id="PF07075">
    <property type="entry name" value="NamZ_N"/>
    <property type="match status" value="1"/>
</dbReference>
<sequence>MMPWMRFTRLLAMFLLSAAAALAGPGFHVDRLAAIDDAISQAITDARTPGAVFRMEHNGDVYQKAYGSRSLVPAVEAMTEDTIFDAASLTKVVATTTAVMKLVEQGKIDTEVPLSRYLPEFTGNGKEAITVRQLLTHSSGLRAGLPPSGDWKGKGAALKMACAEPLPNPPGTAYRYSDINFILLGLLVERVSGAPLDEFCTREVFGPLGMKDTGYRPFDPETSPMPQDTARIAPTEKLADGRVLRGVVHDPTARRMGGVAGHAGVFTTINDLGRFARFLLGQGKLDGVRVLQPETVARMTAVQSPAGLARRGFGWDIDSPYAGPRGEIFPIGSYGHTGWTGTRLWIDPFSKTSVIFLSNRNHPDEKGNVISLQRLLGNLAAQAIPDFNFAYVPGALAPDLENNPPPVATKAAGEVLNGIDVLKRDEFRQLRGRKVGLITNHTGIDRDRNSTIDLLRAAPGIELVCLFSPEHGIRGEEDHEKIGDTTDDKTGLPVYSLYGERRSPAEEQLKGIDTLVFDIQDIGCRFYTYVSTMTNCMEAAGKAKIRFLVLDRVNPIGPRVEGPVLTGERSFVAAHEIPLRHGMTVGELARMINSEQKFGADLGVIRCEGGKPVQWFDGTGLPWRNPSPNMRGPTAALLYPGVGMLEFCKLSVGRGTDAPFEVLGAPYLDDRLLAAELNKSGLPGIRFVPVRFTPSASVFANEECRGVRFIVTDRENFRPVDLGITLACVLQKNHGDKLELRKASKLLGDAKSLEAIAAGSTLEQIKAAWEAPLESFEKRRSSHLLYPRTP</sequence>
<dbReference type="InterPro" id="IPR008302">
    <property type="entry name" value="NamZ"/>
</dbReference>
<accession>A0A858RNS9</accession>
<feature type="domain" description="Peptidoglycan beta-N-acetylmuramidase NamZ C-terminal" evidence="4">
    <location>
        <begin position="637"/>
        <end position="786"/>
    </location>
</feature>
<feature type="domain" description="Beta-lactamase-related" evidence="2">
    <location>
        <begin position="35"/>
        <end position="368"/>
    </location>
</feature>